<feature type="transmembrane region" description="Helical" evidence="6">
    <location>
        <begin position="356"/>
        <end position="373"/>
    </location>
</feature>
<reference evidence="7" key="2">
    <citation type="submission" date="2017-05" db="UniProtKB">
        <authorList>
            <consortium name="EnsemblMetazoa"/>
        </authorList>
    </citation>
    <scope>IDENTIFICATION</scope>
</reference>
<dbReference type="AlphaFoldDB" id="A0A1X7TN59"/>
<feature type="transmembrane region" description="Helical" evidence="6">
    <location>
        <begin position="458"/>
        <end position="477"/>
    </location>
</feature>
<name>A0A1X7TN59_AMPQE</name>
<dbReference type="SUPFAM" id="SSF103473">
    <property type="entry name" value="MFS general substrate transporter"/>
    <property type="match status" value="1"/>
</dbReference>
<dbReference type="GO" id="GO:0016020">
    <property type="term" value="C:membrane"/>
    <property type="evidence" value="ECO:0007669"/>
    <property type="project" value="UniProtKB-SubCell"/>
</dbReference>
<feature type="transmembrane region" description="Helical" evidence="6">
    <location>
        <begin position="83"/>
        <end position="105"/>
    </location>
</feature>
<evidence type="ECO:0000256" key="3">
    <source>
        <dbReference type="ARBA" id="ARBA00022692"/>
    </source>
</evidence>
<dbReference type="Proteomes" id="UP000007879">
    <property type="component" value="Unassembled WGS sequence"/>
</dbReference>
<reference evidence="8" key="1">
    <citation type="journal article" date="2010" name="Nature">
        <title>The Amphimedon queenslandica genome and the evolution of animal complexity.</title>
        <authorList>
            <person name="Srivastava M."/>
            <person name="Simakov O."/>
            <person name="Chapman J."/>
            <person name="Fahey B."/>
            <person name="Gauthier M.E."/>
            <person name="Mitros T."/>
            <person name="Richards G.S."/>
            <person name="Conaco C."/>
            <person name="Dacre M."/>
            <person name="Hellsten U."/>
            <person name="Larroux C."/>
            <person name="Putnam N.H."/>
            <person name="Stanke M."/>
            <person name="Adamska M."/>
            <person name="Darling A."/>
            <person name="Degnan S.M."/>
            <person name="Oakley T.H."/>
            <person name="Plachetzki D.C."/>
            <person name="Zhai Y."/>
            <person name="Adamski M."/>
            <person name="Calcino A."/>
            <person name="Cummins S.F."/>
            <person name="Goodstein D.M."/>
            <person name="Harris C."/>
            <person name="Jackson D.J."/>
            <person name="Leys S.P."/>
            <person name="Shu S."/>
            <person name="Woodcroft B.J."/>
            <person name="Vervoort M."/>
            <person name="Kosik K.S."/>
            <person name="Manning G."/>
            <person name="Degnan B.M."/>
            <person name="Rokhsar D.S."/>
        </authorList>
    </citation>
    <scope>NUCLEOTIDE SEQUENCE [LARGE SCALE GENOMIC DNA]</scope>
</reference>
<dbReference type="EnsemblMetazoa" id="XM_011408911.2">
    <property type="protein sequence ID" value="XP_011407213.1"/>
    <property type="gene ID" value="LOC105314627"/>
</dbReference>
<feature type="transmembrane region" description="Helical" evidence="6">
    <location>
        <begin position="423"/>
        <end position="446"/>
    </location>
</feature>
<feature type="transmembrane region" description="Helical" evidence="6">
    <location>
        <begin position="379"/>
        <end position="402"/>
    </location>
</feature>
<evidence type="ECO:0000256" key="5">
    <source>
        <dbReference type="ARBA" id="ARBA00023136"/>
    </source>
</evidence>
<evidence type="ECO:0000313" key="8">
    <source>
        <dbReference type="Proteomes" id="UP000007879"/>
    </source>
</evidence>
<comment type="subcellular location">
    <subcellularLocation>
        <location evidence="1">Membrane</location>
        <topology evidence="1">Multi-pass membrane protein</topology>
    </subcellularLocation>
</comment>
<sequence length="481" mass="51976">MNFKEKKVALWRLFLLSASAGAVDMGYAVEGAYVVPLMVASGLSLTLSTVLISLSPIMGMLFQGFIGTISDKCNCSWGRRRPFIVLFSLTAVLGFGAAPYCFYFHNLGLHYLVIIGVVVCVFLSDFSIGALLLPTRAYLLDVVPVSQSKTGNFIFSVAIGAGAASGYGLGAVDWSNIPSLGLNANVVNQTKIVYGITTVTLFIAMLCTIASVKEQNPSLLTSQEKQINAETDTLLVSTIGETSFPTSSGNLCKTLTESTIGILKFAYYMSYNMWFLWLMSALAMAADFAFTFSFSTFVGLAVYEGDSSSPEGSESYDLYTKGVRMGSLGLAIATVCCSVMSLILDYITRWIRLKTVLLITIAAFVCALGLLTYCRELYQVYILAAMYGPFFATVTSVPYALIPMYEKSGTLFRKEWTNRPPMVEGVAVATLNTAIFAGQIIASLVIGPVVDAVGDVNYFMIIPCFFAALSFLVTLPVKSES</sequence>
<dbReference type="PANTHER" id="PTHR19432:SF35">
    <property type="entry name" value="SOLUTE CARRIER FAMILY 45 MEMBER 3 ISOFORM X1"/>
    <property type="match status" value="1"/>
</dbReference>
<keyword evidence="8" id="KW-1185">Reference proteome</keyword>
<keyword evidence="5 6" id="KW-0472">Membrane</keyword>
<dbReference type="PANTHER" id="PTHR19432">
    <property type="entry name" value="SUGAR TRANSPORTER"/>
    <property type="match status" value="1"/>
</dbReference>
<dbReference type="OrthoDB" id="28755at2759"/>
<dbReference type="InParanoid" id="A0A1X7TN59"/>
<feature type="transmembrane region" description="Helical" evidence="6">
    <location>
        <begin position="111"/>
        <end position="133"/>
    </location>
</feature>
<keyword evidence="4 6" id="KW-1133">Transmembrane helix</keyword>
<feature type="transmembrane region" description="Helical" evidence="6">
    <location>
        <begin position="323"/>
        <end position="344"/>
    </location>
</feature>
<dbReference type="Gene3D" id="1.20.1250.20">
    <property type="entry name" value="MFS general substrate transporter like domains"/>
    <property type="match status" value="1"/>
</dbReference>
<organism evidence="7">
    <name type="scientific">Amphimedon queenslandica</name>
    <name type="common">Sponge</name>
    <dbReference type="NCBI Taxonomy" id="400682"/>
    <lineage>
        <taxon>Eukaryota</taxon>
        <taxon>Metazoa</taxon>
        <taxon>Porifera</taxon>
        <taxon>Demospongiae</taxon>
        <taxon>Heteroscleromorpha</taxon>
        <taxon>Haplosclerida</taxon>
        <taxon>Niphatidae</taxon>
        <taxon>Amphimedon</taxon>
    </lineage>
</organism>
<feature type="transmembrane region" description="Helical" evidence="6">
    <location>
        <begin position="274"/>
        <end position="303"/>
    </location>
</feature>
<evidence type="ECO:0000256" key="2">
    <source>
        <dbReference type="ARBA" id="ARBA00022448"/>
    </source>
</evidence>
<dbReference type="InterPro" id="IPR036259">
    <property type="entry name" value="MFS_trans_sf"/>
</dbReference>
<dbReference type="eggNOG" id="KOG0637">
    <property type="taxonomic scope" value="Eukaryota"/>
</dbReference>
<protein>
    <recommendedName>
        <fullName evidence="9">Major facilitator superfamily (MFS) profile domain-containing protein</fullName>
    </recommendedName>
</protein>
<proteinExistence type="predicted"/>
<feature type="transmembrane region" description="Helical" evidence="6">
    <location>
        <begin position="153"/>
        <end position="172"/>
    </location>
</feature>
<gene>
    <name evidence="7" type="primary">105314627</name>
</gene>
<accession>A0A1X7TN59</accession>
<feature type="transmembrane region" description="Helical" evidence="6">
    <location>
        <begin position="192"/>
        <end position="212"/>
    </location>
</feature>
<dbReference type="EnsemblMetazoa" id="Aqu2.1.16098_001">
    <property type="protein sequence ID" value="Aqu2.1.16098_001"/>
    <property type="gene ID" value="Aqu2.1.16098"/>
</dbReference>
<evidence type="ECO:0000256" key="1">
    <source>
        <dbReference type="ARBA" id="ARBA00004141"/>
    </source>
</evidence>
<dbReference type="KEGG" id="aqu:105314627"/>
<evidence type="ECO:0008006" key="9">
    <source>
        <dbReference type="Google" id="ProtNLM"/>
    </source>
</evidence>
<evidence type="ECO:0000256" key="4">
    <source>
        <dbReference type="ARBA" id="ARBA00022989"/>
    </source>
</evidence>
<evidence type="ECO:0000256" key="6">
    <source>
        <dbReference type="SAM" id="Phobius"/>
    </source>
</evidence>
<dbReference type="FunCoup" id="A0A1X7TN59">
    <property type="interactions" value="293"/>
</dbReference>
<feature type="transmembrane region" description="Helical" evidence="6">
    <location>
        <begin position="38"/>
        <end position="62"/>
    </location>
</feature>
<keyword evidence="3 6" id="KW-0812">Transmembrane</keyword>
<dbReference type="OMA" id="CDYYQSR"/>
<evidence type="ECO:0000313" key="7">
    <source>
        <dbReference type="EnsemblMetazoa" id="Aqu2.1.16098_001"/>
    </source>
</evidence>
<dbReference type="GO" id="GO:0008506">
    <property type="term" value="F:sucrose:proton symporter activity"/>
    <property type="evidence" value="ECO:0007669"/>
    <property type="project" value="TreeGrafter"/>
</dbReference>
<keyword evidence="2" id="KW-0813">Transport</keyword>